<dbReference type="AlphaFoldDB" id="A0A3S0IQX2"/>
<dbReference type="InterPro" id="IPR027417">
    <property type="entry name" value="P-loop_NTPase"/>
</dbReference>
<dbReference type="GO" id="GO:0070300">
    <property type="term" value="F:phosphatidic acid binding"/>
    <property type="evidence" value="ECO:0007669"/>
    <property type="project" value="TreeGrafter"/>
</dbReference>
<dbReference type="OrthoDB" id="5638848at2"/>
<reference evidence="2 3" key="1">
    <citation type="submission" date="2018-12" db="EMBL/GenBank/DDBJ databases">
        <authorList>
            <person name="Yu L."/>
        </authorList>
    </citation>
    <scope>NUCLEOTIDE SEQUENCE [LARGE SCALE GENOMIC DNA]</scope>
    <source>
        <strain evidence="2 3">HAW-EB2</strain>
    </source>
</reference>
<dbReference type="GO" id="GO:0005525">
    <property type="term" value="F:GTP binding"/>
    <property type="evidence" value="ECO:0007669"/>
    <property type="project" value="TreeGrafter"/>
</dbReference>
<name>A0A3S0IQX2_9GAMM</name>
<dbReference type="InterPro" id="IPR053227">
    <property type="entry name" value="TRPL-trafficking_regulator"/>
</dbReference>
<dbReference type="PANTHER" id="PTHR34932:SF1">
    <property type="entry name" value="TRPL TRANSLOCATION DEFECT PROTEIN 14"/>
    <property type="match status" value="1"/>
</dbReference>
<dbReference type="EMBL" id="RXNU01000002">
    <property type="protein sequence ID" value="RTR39979.1"/>
    <property type="molecule type" value="Genomic_DNA"/>
</dbReference>
<evidence type="ECO:0000313" key="3">
    <source>
        <dbReference type="Proteomes" id="UP000267448"/>
    </source>
</evidence>
<dbReference type="RefSeq" id="WP_126518983.1">
    <property type="nucleotide sequence ID" value="NZ_RXNU01000002.1"/>
</dbReference>
<proteinExistence type="predicted"/>
<dbReference type="SUPFAM" id="SSF52540">
    <property type="entry name" value="P-loop containing nucleoside triphosphate hydrolases"/>
    <property type="match status" value="1"/>
</dbReference>
<sequence>MMTKQIKIVVTGGPGGGKTTALDLFRRELGDTVAIVPESATVLFSGGIGRSCDEQVVKNVQKTIFSLQQNVENIQEKQYPDRFLICDRGTLDGLAYWPGTEDEFFEEVGSTIEKELSRYDAVIFFESAAASGRDIQSNNPIRNESSTQAAELDKKLQSIWSRHPSYYFVGNSESFVKKIMFGIMTIENVINRHNGGYVGPSFVPTFSK</sequence>
<keyword evidence="3" id="KW-1185">Reference proteome</keyword>
<dbReference type="Proteomes" id="UP000267448">
    <property type="component" value="Unassembled WGS sequence"/>
</dbReference>
<gene>
    <name evidence="2" type="ORF">EKG38_04315</name>
</gene>
<comment type="caution">
    <text evidence="2">The sequence shown here is derived from an EMBL/GenBank/DDBJ whole genome shotgun (WGS) entry which is preliminary data.</text>
</comment>
<dbReference type="GO" id="GO:0035091">
    <property type="term" value="F:phosphatidylinositol binding"/>
    <property type="evidence" value="ECO:0007669"/>
    <property type="project" value="TreeGrafter"/>
</dbReference>
<dbReference type="Pfam" id="PF13521">
    <property type="entry name" value="AAA_28"/>
    <property type="match status" value="1"/>
</dbReference>
<evidence type="ECO:0000313" key="2">
    <source>
        <dbReference type="EMBL" id="RTR39979.1"/>
    </source>
</evidence>
<accession>A0A3S0IQX2</accession>
<dbReference type="InterPro" id="IPR038727">
    <property type="entry name" value="NadR/Ttd14_AAA_dom"/>
</dbReference>
<dbReference type="PANTHER" id="PTHR34932">
    <property type="entry name" value="TRPL TRANSLOCATION DEFECT PROTEIN 14"/>
    <property type="match status" value="1"/>
</dbReference>
<dbReference type="Gene3D" id="3.40.50.300">
    <property type="entry name" value="P-loop containing nucleotide triphosphate hydrolases"/>
    <property type="match status" value="1"/>
</dbReference>
<protein>
    <recommendedName>
        <fullName evidence="1">NadR/Ttd14 AAA domain-containing protein</fullName>
    </recommendedName>
</protein>
<evidence type="ECO:0000259" key="1">
    <source>
        <dbReference type="Pfam" id="PF13521"/>
    </source>
</evidence>
<feature type="domain" description="NadR/Ttd14 AAA" evidence="1">
    <location>
        <begin position="7"/>
        <end position="169"/>
    </location>
</feature>
<organism evidence="2 3">
    <name type="scientific">Shewanella canadensis</name>
    <dbReference type="NCBI Taxonomy" id="271096"/>
    <lineage>
        <taxon>Bacteria</taxon>
        <taxon>Pseudomonadati</taxon>
        <taxon>Pseudomonadota</taxon>
        <taxon>Gammaproteobacteria</taxon>
        <taxon>Alteromonadales</taxon>
        <taxon>Shewanellaceae</taxon>
        <taxon>Shewanella</taxon>
    </lineage>
</organism>